<dbReference type="EMBL" id="CP099429">
    <property type="protein sequence ID" value="USW59534.1"/>
    <property type="molecule type" value="Genomic_DNA"/>
</dbReference>
<feature type="region of interest" description="Disordered" evidence="1">
    <location>
        <begin position="1"/>
        <end position="55"/>
    </location>
</feature>
<feature type="compositionally biased region" description="Basic and acidic residues" evidence="1">
    <location>
        <begin position="1"/>
        <end position="11"/>
    </location>
</feature>
<evidence type="ECO:0000256" key="1">
    <source>
        <dbReference type="SAM" id="MobiDB-lite"/>
    </source>
</evidence>
<gene>
    <name evidence="2" type="ORF">Slin15195_G128530</name>
</gene>
<protein>
    <recommendedName>
        <fullName evidence="4">SMP domain-containing protein</fullName>
    </recommendedName>
</protein>
<sequence length="55" mass="5498">MSGQMTKDDAARIQSANAKSGNDQGFASRAQSAGDKNANAGGQAMAGNSNNAPQK</sequence>
<feature type="compositionally biased region" description="Low complexity" evidence="1">
    <location>
        <begin position="37"/>
        <end position="55"/>
    </location>
</feature>
<evidence type="ECO:0000313" key="3">
    <source>
        <dbReference type="Proteomes" id="UP001056384"/>
    </source>
</evidence>
<keyword evidence="3" id="KW-1185">Reference proteome</keyword>
<name>A0A9Q9ER55_9PEZI</name>
<feature type="compositionally biased region" description="Polar residues" evidence="1">
    <location>
        <begin position="14"/>
        <end position="31"/>
    </location>
</feature>
<accession>A0A9Q9ER55</accession>
<evidence type="ECO:0008006" key="4">
    <source>
        <dbReference type="Google" id="ProtNLM"/>
    </source>
</evidence>
<dbReference type="Proteomes" id="UP001056384">
    <property type="component" value="Chromosome 12"/>
</dbReference>
<organism evidence="2 3">
    <name type="scientific">Septoria linicola</name>
    <dbReference type="NCBI Taxonomy" id="215465"/>
    <lineage>
        <taxon>Eukaryota</taxon>
        <taxon>Fungi</taxon>
        <taxon>Dikarya</taxon>
        <taxon>Ascomycota</taxon>
        <taxon>Pezizomycotina</taxon>
        <taxon>Dothideomycetes</taxon>
        <taxon>Dothideomycetidae</taxon>
        <taxon>Mycosphaerellales</taxon>
        <taxon>Mycosphaerellaceae</taxon>
        <taxon>Septoria</taxon>
    </lineage>
</organism>
<proteinExistence type="predicted"/>
<dbReference type="AlphaFoldDB" id="A0A9Q9ER55"/>
<evidence type="ECO:0000313" key="2">
    <source>
        <dbReference type="EMBL" id="USW59534.1"/>
    </source>
</evidence>
<reference evidence="2" key="1">
    <citation type="submission" date="2022-06" db="EMBL/GenBank/DDBJ databases">
        <title>Complete genome sequences of two strains of the flax pathogen Septoria linicola.</title>
        <authorList>
            <person name="Lapalu N."/>
            <person name="Simon A."/>
            <person name="Demenou B."/>
            <person name="Paumier D."/>
            <person name="Guillot M.-P."/>
            <person name="Gout L."/>
            <person name="Valade R."/>
        </authorList>
    </citation>
    <scope>NUCLEOTIDE SEQUENCE</scope>
    <source>
        <strain evidence="2">SE15195</strain>
    </source>
</reference>